<protein>
    <submittedName>
        <fullName evidence="1">Uncharacterized protein</fullName>
    </submittedName>
</protein>
<dbReference type="EMBL" id="JARKIE010000040">
    <property type="protein sequence ID" value="KAJ7694772.1"/>
    <property type="molecule type" value="Genomic_DNA"/>
</dbReference>
<keyword evidence="2" id="KW-1185">Reference proteome</keyword>
<reference evidence="1" key="1">
    <citation type="submission" date="2023-03" db="EMBL/GenBank/DDBJ databases">
        <title>Massive genome expansion in bonnet fungi (Mycena s.s.) driven by repeated elements and novel gene families across ecological guilds.</title>
        <authorList>
            <consortium name="Lawrence Berkeley National Laboratory"/>
            <person name="Harder C.B."/>
            <person name="Miyauchi S."/>
            <person name="Viragh M."/>
            <person name="Kuo A."/>
            <person name="Thoen E."/>
            <person name="Andreopoulos B."/>
            <person name="Lu D."/>
            <person name="Skrede I."/>
            <person name="Drula E."/>
            <person name="Henrissat B."/>
            <person name="Morin E."/>
            <person name="Kohler A."/>
            <person name="Barry K."/>
            <person name="LaButti K."/>
            <person name="Morin E."/>
            <person name="Salamov A."/>
            <person name="Lipzen A."/>
            <person name="Mereny Z."/>
            <person name="Hegedus B."/>
            <person name="Baldrian P."/>
            <person name="Stursova M."/>
            <person name="Weitz H."/>
            <person name="Taylor A."/>
            <person name="Grigoriev I.V."/>
            <person name="Nagy L.G."/>
            <person name="Martin F."/>
            <person name="Kauserud H."/>
        </authorList>
    </citation>
    <scope>NUCLEOTIDE SEQUENCE</scope>
    <source>
        <strain evidence="1">CBHHK067</strain>
    </source>
</reference>
<accession>A0AAD7DLV9</accession>
<gene>
    <name evidence="1" type="ORF">B0H17DRAFT_1131707</name>
</gene>
<sequence length="382" mass="43649">MGATGSYKYSPRHHNSHLTKLAPGLGPSSCPICINAVRLPDRSPHHWIGIGHMDGESVERGWVLLNQLSSETKEMGAGQRHDTLDGMSSSWMWRAEKASKRSKWAKKAANDRFLHEIELLIDKEVWRYRTALAYTARQAHCHNSGLHDWIRTQMARKRLDDIRKHTVWLQWWASQTVAEHIMAWSIAAHRAQYDMDQAAIRRVMNDLRGYNVGPTLPIISYNISCQYYKNGRLHLTHAMDTPNTPVDLQGQSREDRENKLVALADVRINAPHSEKIQDWLDGNRAPEQVRSADEIEAQREARKLRVMARKKRVDTLNQARNAPPVRPKFPPARIPTSEETVRAKEKMEAGLRAAAAVVKAEAAERERRVDELMRLRGSKGKP</sequence>
<dbReference type="AlphaFoldDB" id="A0AAD7DLV9"/>
<proteinExistence type="predicted"/>
<organism evidence="1 2">
    <name type="scientific">Mycena rosella</name>
    <name type="common">Pink bonnet</name>
    <name type="synonym">Agaricus rosellus</name>
    <dbReference type="NCBI Taxonomy" id="1033263"/>
    <lineage>
        <taxon>Eukaryota</taxon>
        <taxon>Fungi</taxon>
        <taxon>Dikarya</taxon>
        <taxon>Basidiomycota</taxon>
        <taxon>Agaricomycotina</taxon>
        <taxon>Agaricomycetes</taxon>
        <taxon>Agaricomycetidae</taxon>
        <taxon>Agaricales</taxon>
        <taxon>Marasmiineae</taxon>
        <taxon>Mycenaceae</taxon>
        <taxon>Mycena</taxon>
    </lineage>
</organism>
<dbReference type="InterPro" id="IPR040521">
    <property type="entry name" value="KDZ"/>
</dbReference>
<name>A0AAD7DLV9_MYCRO</name>
<comment type="caution">
    <text evidence="1">The sequence shown here is derived from an EMBL/GenBank/DDBJ whole genome shotgun (WGS) entry which is preliminary data.</text>
</comment>
<dbReference type="Pfam" id="PF18758">
    <property type="entry name" value="KDZ"/>
    <property type="match status" value="1"/>
</dbReference>
<dbReference type="Proteomes" id="UP001221757">
    <property type="component" value="Unassembled WGS sequence"/>
</dbReference>
<evidence type="ECO:0000313" key="1">
    <source>
        <dbReference type="EMBL" id="KAJ7694772.1"/>
    </source>
</evidence>
<evidence type="ECO:0000313" key="2">
    <source>
        <dbReference type="Proteomes" id="UP001221757"/>
    </source>
</evidence>